<name>A0A0X1U6V3_ANAPI</name>
<dbReference type="EMBL" id="CP014223">
    <property type="protein sequence ID" value="AMJ40664.1"/>
    <property type="molecule type" value="Genomic_DNA"/>
</dbReference>
<sequence>MKNVFDGNYEHNKIHLEGVGMDIYIKPIEKAQIIERKVVFLKDIAEVFVGGQTKGNIEGIVVFQIPKDRDSTYLISVLDVIRAINHQYPDATVSNVGEMDILVEYHQKDKKKNKVFEVIKVICMCIILFAGASTTIMCFHTDTQLPLIFQNYYYLFFGENVDMPAILSIPYSIGLVVGVLIFFNHFSKFKVTDDPTPIEIEMTTYEKETNASVVDKLNKRSRGGGAGK</sequence>
<evidence type="ECO:0000313" key="6">
    <source>
        <dbReference type="Proteomes" id="UP000184204"/>
    </source>
</evidence>
<keyword evidence="1" id="KW-0812">Transmembrane</keyword>
<dbReference type="KEGG" id="cpro:CPRO_10690"/>
<keyword evidence="5" id="KW-1185">Reference proteome</keyword>
<dbReference type="AlphaFoldDB" id="A0A0X1U6V3"/>
<dbReference type="RefSeq" id="WP_066048676.1">
    <property type="nucleotide sequence ID" value="NZ_CP014223.1"/>
</dbReference>
<reference evidence="5" key="2">
    <citation type="submission" date="2016-01" db="EMBL/GenBank/DDBJ databases">
        <authorList>
            <person name="Poehlein A."/>
            <person name="Schlien K."/>
            <person name="Gottschalk G."/>
            <person name="Buckel W."/>
            <person name="Daniel R."/>
        </authorList>
    </citation>
    <scope>NUCLEOTIDE SEQUENCE [LARGE SCALE GENOMIC DNA]</scope>
    <source>
        <strain evidence="5">X2</strain>
    </source>
</reference>
<feature type="transmembrane region" description="Helical" evidence="1">
    <location>
        <begin position="163"/>
        <end position="183"/>
    </location>
</feature>
<feature type="transmembrane region" description="Helical" evidence="1">
    <location>
        <begin position="118"/>
        <end position="143"/>
    </location>
</feature>
<evidence type="ECO:0000313" key="5">
    <source>
        <dbReference type="Proteomes" id="UP000068026"/>
    </source>
</evidence>
<dbReference type="Gene3D" id="2.60.480.10">
    <property type="entry name" value="eubacterium ventriosum atcc domain"/>
    <property type="match status" value="1"/>
</dbReference>
<reference evidence="4" key="3">
    <citation type="submission" date="2016-11" db="EMBL/GenBank/DDBJ databases">
        <authorList>
            <person name="Varghese N."/>
            <person name="Submissions S."/>
        </authorList>
    </citation>
    <scope>NUCLEOTIDE SEQUENCE</scope>
    <source>
        <strain evidence="4">DSM 1682</strain>
    </source>
</reference>
<dbReference type="Proteomes" id="UP000068026">
    <property type="component" value="Chromosome"/>
</dbReference>
<evidence type="ECO:0000313" key="4">
    <source>
        <dbReference type="EMBL" id="SHE90632.1"/>
    </source>
</evidence>
<gene>
    <name evidence="3" type="ORF">CPRO_10690</name>
    <name evidence="4" type="ORF">SAMN02745151_02160</name>
</gene>
<accession>A0A0X1U6V3</accession>
<reference evidence="3 5" key="1">
    <citation type="journal article" date="2016" name="Genome Announc.">
        <title>Complete Genome Sequence of the Amino Acid-Fermenting Clostridium propionicum X2 (DSM 1682).</title>
        <authorList>
            <person name="Poehlein A."/>
            <person name="Schlien K."/>
            <person name="Chowdhury N.P."/>
            <person name="Gottschalk G."/>
            <person name="Buckel W."/>
            <person name="Daniel R."/>
        </authorList>
    </citation>
    <scope>NUCLEOTIDE SEQUENCE [LARGE SCALE GENOMIC DNA]</scope>
    <source>
        <strain evidence="3 5">X2</strain>
    </source>
</reference>
<keyword evidence="1" id="KW-0472">Membrane</keyword>
<dbReference type="EMBL" id="FQUA01000010">
    <property type="protein sequence ID" value="SHE90632.1"/>
    <property type="molecule type" value="Genomic_DNA"/>
</dbReference>
<dbReference type="OrthoDB" id="9782754at2"/>
<dbReference type="Proteomes" id="UP000184204">
    <property type="component" value="Unassembled WGS sequence"/>
</dbReference>
<dbReference type="InterPro" id="IPR021997">
    <property type="entry name" value="SporV_AA"/>
</dbReference>
<feature type="domain" description="Stage V sporulation protein AA" evidence="2">
    <location>
        <begin position="22"/>
        <end position="108"/>
    </location>
</feature>
<protein>
    <submittedName>
        <fullName evidence="4">Stage V sporulation protein AA</fullName>
    </submittedName>
</protein>
<dbReference type="Pfam" id="PF12164">
    <property type="entry name" value="SporV_AA"/>
    <property type="match status" value="1"/>
</dbReference>
<proteinExistence type="predicted"/>
<keyword evidence="1" id="KW-1133">Transmembrane helix</keyword>
<reference evidence="6" key="4">
    <citation type="submission" date="2016-11" db="EMBL/GenBank/DDBJ databases">
        <authorList>
            <person name="Jaros S."/>
            <person name="Januszkiewicz K."/>
            <person name="Wedrychowicz H."/>
        </authorList>
    </citation>
    <scope>NUCLEOTIDE SEQUENCE [LARGE SCALE GENOMIC DNA]</scope>
    <source>
        <strain evidence="6">DSM 1682</strain>
    </source>
</reference>
<evidence type="ECO:0000313" key="3">
    <source>
        <dbReference type="EMBL" id="AMJ40664.1"/>
    </source>
</evidence>
<evidence type="ECO:0000256" key="1">
    <source>
        <dbReference type="SAM" id="Phobius"/>
    </source>
</evidence>
<evidence type="ECO:0000259" key="2">
    <source>
        <dbReference type="Pfam" id="PF12164"/>
    </source>
</evidence>
<dbReference type="InterPro" id="IPR038548">
    <property type="entry name" value="SporV_AA_N_sf"/>
</dbReference>
<organism evidence="4 6">
    <name type="scientific">Anaerotignum propionicum DSM 1682</name>
    <dbReference type="NCBI Taxonomy" id="991789"/>
    <lineage>
        <taxon>Bacteria</taxon>
        <taxon>Bacillati</taxon>
        <taxon>Bacillota</taxon>
        <taxon>Clostridia</taxon>
        <taxon>Lachnospirales</taxon>
        <taxon>Anaerotignaceae</taxon>
        <taxon>Anaerotignum</taxon>
    </lineage>
</organism>